<name>A0A6J6E7Y0_9ZZZZ</name>
<sequence>MWLSLCSVTPARPRFVVSTLAAIGALVMVLSIGVPINSPAFADEYPTWEEVQDARRDVARAEAKVKQIMALLEKLEKEAAEAEMEAARLGEVYYEALAELDEATFRQQQLQSEADSAQILAEESRLQAGQFVAELARVGGADLSATLFISGDNATELLSRIGYAAKIAEQTDGIYARALADQNAAQSLSDQAEVARQIREELQVIAEAAYEAANAAAMRAYAAVEAQLENSARLEAQLEVLIEKREATEADYQKGEIERAKAQQGGTVAGMIDPGQISGAGWARPSGGYVSSHFGMRVHPIYGVARLHAGIDLATACGRPVYAARGGRVSYSGWLGTSGNFIRVTHEDGVTTGYAHLQNGSLYVRSGQTVATGQLIGRIGNTGGSTGCHLHLETRQNMVAQDPYPFFLNRGIRLG</sequence>
<accession>A0A6J6E7Y0</accession>
<proteinExistence type="predicted"/>
<dbReference type="InterPro" id="IPR011055">
    <property type="entry name" value="Dup_hybrid_motif"/>
</dbReference>
<dbReference type="GO" id="GO:0004222">
    <property type="term" value="F:metalloendopeptidase activity"/>
    <property type="evidence" value="ECO:0007669"/>
    <property type="project" value="TreeGrafter"/>
</dbReference>
<dbReference type="SUPFAM" id="SSF51261">
    <property type="entry name" value="Duplicated hybrid motif"/>
    <property type="match status" value="1"/>
</dbReference>
<organism evidence="4">
    <name type="scientific">freshwater metagenome</name>
    <dbReference type="NCBI Taxonomy" id="449393"/>
    <lineage>
        <taxon>unclassified sequences</taxon>
        <taxon>metagenomes</taxon>
        <taxon>ecological metagenomes</taxon>
    </lineage>
</organism>
<feature type="coiled-coil region" evidence="2">
    <location>
        <begin position="51"/>
        <end position="92"/>
    </location>
</feature>
<reference evidence="4" key="1">
    <citation type="submission" date="2020-05" db="EMBL/GenBank/DDBJ databases">
        <authorList>
            <person name="Chiriac C."/>
            <person name="Salcher M."/>
            <person name="Ghai R."/>
            <person name="Kavagutti S V."/>
        </authorList>
    </citation>
    <scope>NUCLEOTIDE SEQUENCE</scope>
</reference>
<feature type="domain" description="M23ase beta-sheet core" evidence="3">
    <location>
        <begin position="307"/>
        <end position="403"/>
    </location>
</feature>
<keyword evidence="1" id="KW-0732">Signal</keyword>
<dbReference type="CDD" id="cd12797">
    <property type="entry name" value="M23_peptidase"/>
    <property type="match status" value="1"/>
</dbReference>
<evidence type="ECO:0000259" key="3">
    <source>
        <dbReference type="Pfam" id="PF01551"/>
    </source>
</evidence>
<evidence type="ECO:0000256" key="2">
    <source>
        <dbReference type="SAM" id="Coils"/>
    </source>
</evidence>
<keyword evidence="2" id="KW-0175">Coiled coil</keyword>
<dbReference type="InterPro" id="IPR050570">
    <property type="entry name" value="Cell_wall_metabolism_enzyme"/>
</dbReference>
<gene>
    <name evidence="4" type="ORF">UFOPK1684_00810</name>
</gene>
<evidence type="ECO:0000256" key="1">
    <source>
        <dbReference type="ARBA" id="ARBA00022729"/>
    </source>
</evidence>
<dbReference type="Gene3D" id="2.70.70.10">
    <property type="entry name" value="Glucose Permease (Domain IIA)"/>
    <property type="match status" value="1"/>
</dbReference>
<evidence type="ECO:0000313" key="4">
    <source>
        <dbReference type="EMBL" id="CAB4572267.1"/>
    </source>
</evidence>
<dbReference type="PANTHER" id="PTHR21666">
    <property type="entry name" value="PEPTIDASE-RELATED"/>
    <property type="match status" value="1"/>
</dbReference>
<protein>
    <submittedName>
        <fullName evidence="4">Unannotated protein</fullName>
    </submittedName>
</protein>
<dbReference type="PANTHER" id="PTHR21666:SF289">
    <property type="entry name" value="L-ALA--D-GLU ENDOPEPTIDASE"/>
    <property type="match status" value="1"/>
</dbReference>
<dbReference type="EMBL" id="CAEZTM010000032">
    <property type="protein sequence ID" value="CAB4572267.1"/>
    <property type="molecule type" value="Genomic_DNA"/>
</dbReference>
<feature type="coiled-coil region" evidence="2">
    <location>
        <begin position="224"/>
        <end position="258"/>
    </location>
</feature>
<dbReference type="AlphaFoldDB" id="A0A6J6E7Y0"/>
<dbReference type="Pfam" id="PF01551">
    <property type="entry name" value="Peptidase_M23"/>
    <property type="match status" value="1"/>
</dbReference>
<dbReference type="InterPro" id="IPR016047">
    <property type="entry name" value="M23ase_b-sheet_dom"/>
</dbReference>